<dbReference type="Gene3D" id="3.30.9.10">
    <property type="entry name" value="D-Amino Acid Oxidase, subunit A, domain 2"/>
    <property type="match status" value="1"/>
</dbReference>
<evidence type="ECO:0000256" key="1">
    <source>
        <dbReference type="ARBA" id="ARBA00022714"/>
    </source>
</evidence>
<dbReference type="Pfam" id="PF01266">
    <property type="entry name" value="DAO"/>
    <property type="match status" value="1"/>
</dbReference>
<evidence type="ECO:0000259" key="6">
    <source>
        <dbReference type="PROSITE" id="PS51296"/>
    </source>
</evidence>
<evidence type="ECO:0000313" key="8">
    <source>
        <dbReference type="Proteomes" id="UP000659767"/>
    </source>
</evidence>
<dbReference type="Pfam" id="PF00355">
    <property type="entry name" value="Rieske"/>
    <property type="match status" value="1"/>
</dbReference>
<evidence type="ECO:0000256" key="4">
    <source>
        <dbReference type="ARBA" id="ARBA00023014"/>
    </source>
</evidence>
<dbReference type="InterPro" id="IPR038010">
    <property type="entry name" value="YhfW_C"/>
</dbReference>
<keyword evidence="3" id="KW-0408">Iron</keyword>
<proteinExistence type="predicted"/>
<accession>A0ABQ2T962</accession>
<dbReference type="CDD" id="cd03477">
    <property type="entry name" value="Rieske_YhfW_C"/>
    <property type="match status" value="1"/>
</dbReference>
<dbReference type="InterPro" id="IPR005805">
    <property type="entry name" value="Rieske_Fe-S_prot_C"/>
</dbReference>
<dbReference type="Gene3D" id="2.102.10.10">
    <property type="entry name" value="Rieske [2Fe-2S] iron-sulphur domain"/>
    <property type="match status" value="1"/>
</dbReference>
<dbReference type="RefSeq" id="WP_199888588.1">
    <property type="nucleotide sequence ID" value="NZ_BMSZ01000010.1"/>
</dbReference>
<dbReference type="InterPro" id="IPR036188">
    <property type="entry name" value="FAD/NAD-bd_sf"/>
</dbReference>
<feature type="domain" description="Rieske" evidence="6">
    <location>
        <begin position="427"/>
        <end position="521"/>
    </location>
</feature>
<dbReference type="SUPFAM" id="SSF50022">
    <property type="entry name" value="ISP domain"/>
    <property type="match status" value="1"/>
</dbReference>
<evidence type="ECO:0000256" key="3">
    <source>
        <dbReference type="ARBA" id="ARBA00023004"/>
    </source>
</evidence>
<dbReference type="InterPro" id="IPR036922">
    <property type="entry name" value="Rieske_2Fe-2S_sf"/>
</dbReference>
<dbReference type="InterPro" id="IPR017941">
    <property type="entry name" value="Rieske_2Fe-2S"/>
</dbReference>
<protein>
    <submittedName>
        <fullName evidence="7">Iron-sulfur-binding protein</fullName>
    </submittedName>
</protein>
<dbReference type="PANTHER" id="PTHR13847">
    <property type="entry name" value="SARCOSINE DEHYDROGENASE-RELATED"/>
    <property type="match status" value="1"/>
</dbReference>
<evidence type="ECO:0000256" key="2">
    <source>
        <dbReference type="ARBA" id="ARBA00022723"/>
    </source>
</evidence>
<gene>
    <name evidence="7" type="ORF">GCM10010253_37340</name>
</gene>
<keyword evidence="4" id="KW-0411">Iron-sulfur</keyword>
<comment type="caution">
    <text evidence="7">The sequence shown here is derived from an EMBL/GenBank/DDBJ whole genome shotgun (WGS) entry which is preliminary data.</text>
</comment>
<evidence type="ECO:0000313" key="7">
    <source>
        <dbReference type="EMBL" id="GGS59222.1"/>
    </source>
</evidence>
<dbReference type="PROSITE" id="PS51296">
    <property type="entry name" value="RIESKE"/>
    <property type="match status" value="1"/>
</dbReference>
<organism evidence="7 8">
    <name type="scientific">Streptomyces badius</name>
    <dbReference type="NCBI Taxonomy" id="1941"/>
    <lineage>
        <taxon>Bacteria</taxon>
        <taxon>Bacillati</taxon>
        <taxon>Actinomycetota</taxon>
        <taxon>Actinomycetes</taxon>
        <taxon>Kitasatosporales</taxon>
        <taxon>Streptomycetaceae</taxon>
        <taxon>Streptomyces</taxon>
    </lineage>
</organism>
<name>A0ABQ2T962_STRBA</name>
<dbReference type="PRINTS" id="PR00162">
    <property type="entry name" value="RIESKE"/>
</dbReference>
<sequence>MAVPRSFSGLEESYWMETAPFPDHPRLTEDIEVDVAVVGGGIAGLSTAWELARAGRSVAVLEADRIASGVTGYTTAKVSALHSLVYDRLRRTRGAEAARLYARSQLDAVERLVAIADELDIDCDLERVSAYSYAAGPASRDAVEAEARAAADAGLDVSFVTRTELPFPVGGAVRLDGQAQFHPRKYLAALAEDLLERGGVIHERTRVTGLSEGRPCRLTTEEGRQVVARDVVIATHYPVFDRALLFARLSPRRELVVAAPIAADEAPRGMYITEDEGKRSVRTAPLDGGRRLLIVTGESFTPGTGDPQEGFERLDAWMRDRFPVGPTAFRWAAQDNDPSDTVPLVGPFHVGARHTYVATGFGGWGMTGGILAGRLLASLITGSGASAAWAELYDPRRIADVLREAPALLRQQTDVAKHFVGDRMRVTHVDSVDEIPPGTGAVVRVKGRRCAVHRSQDGTLRAVSARCTHLGCLLSFNDAETTWECPCHGSRFATDGAVLQGPATRPLEQLDVTGEPGEETA</sequence>
<dbReference type="Gene3D" id="3.50.50.60">
    <property type="entry name" value="FAD/NAD(P)-binding domain"/>
    <property type="match status" value="1"/>
</dbReference>
<keyword evidence="5" id="KW-1015">Disulfide bond</keyword>
<keyword evidence="8" id="KW-1185">Reference proteome</keyword>
<dbReference type="InterPro" id="IPR006076">
    <property type="entry name" value="FAD-dep_OxRdtase"/>
</dbReference>
<dbReference type="PANTHER" id="PTHR13847:SF274">
    <property type="entry name" value="RIESKE 2FE-2S IRON-SULFUR PROTEIN YHFW-RELATED"/>
    <property type="match status" value="1"/>
</dbReference>
<dbReference type="Proteomes" id="UP000659767">
    <property type="component" value="Unassembled WGS sequence"/>
</dbReference>
<dbReference type="SUPFAM" id="SSF51905">
    <property type="entry name" value="FAD/NAD(P)-binding domain"/>
    <property type="match status" value="1"/>
</dbReference>
<reference evidence="8" key="1">
    <citation type="journal article" date="2019" name="Int. J. Syst. Evol. Microbiol.">
        <title>The Global Catalogue of Microorganisms (GCM) 10K type strain sequencing project: providing services to taxonomists for standard genome sequencing and annotation.</title>
        <authorList>
            <consortium name="The Broad Institute Genomics Platform"/>
            <consortium name="The Broad Institute Genome Sequencing Center for Infectious Disease"/>
            <person name="Wu L."/>
            <person name="Ma J."/>
        </authorList>
    </citation>
    <scope>NUCLEOTIDE SEQUENCE [LARGE SCALE GENOMIC DNA]</scope>
    <source>
        <strain evidence="8">JCM 4350</strain>
    </source>
</reference>
<keyword evidence="1" id="KW-0001">2Fe-2S</keyword>
<evidence type="ECO:0000256" key="5">
    <source>
        <dbReference type="ARBA" id="ARBA00023157"/>
    </source>
</evidence>
<dbReference type="EMBL" id="BMSZ01000010">
    <property type="protein sequence ID" value="GGS59222.1"/>
    <property type="molecule type" value="Genomic_DNA"/>
</dbReference>
<keyword evidence="2" id="KW-0479">Metal-binding</keyword>